<dbReference type="PANTHER" id="PTHR30153">
    <property type="entry name" value="REPLICATIVE DNA HELICASE DNAB"/>
    <property type="match status" value="1"/>
</dbReference>
<dbReference type="InterPro" id="IPR016136">
    <property type="entry name" value="DNA_helicase_N/primase_C"/>
</dbReference>
<dbReference type="EMBL" id="BRXR01000001">
    <property type="protein sequence ID" value="GLC30434.1"/>
    <property type="molecule type" value="Genomic_DNA"/>
</dbReference>
<evidence type="ECO:0000256" key="10">
    <source>
        <dbReference type="ARBA" id="ARBA00048954"/>
    </source>
</evidence>
<dbReference type="SUPFAM" id="SSF52540">
    <property type="entry name" value="P-loop containing nucleoside triphosphate hydrolases"/>
    <property type="match status" value="1"/>
</dbReference>
<sequence length="446" mass="49587">METPLRSLPHNIEAEQCVIGAMLIDRTAIASAAEALKSEDFYRDAHKILFNVVLELYQKDIPVDLVTLTEALNASQKLEAAGGLTYISEICTSVITTANLNSYIKIVEDKATLRKLIRASTEIIEESYNKQDNVDSVMDLAEKRIFNIAEKKSSSDFEPMNVVLERGFLQIEKMFNNKGDLTGVPSGFPELDGKTSGFQKGDMVLIAARPSMGKTTFALNLAQYAALRANKSIVIFSLEMSKEQLAYKLLCAEANVDMLKLRTGNLDDRDWENIAKASGPLAGSKIFIDDTAGVSVMEMRSKCRRIKMEHGIDMILIDYLQLMTAGTGSGGESRQQEVSEISRSIKALAKEMQCPVIALSQLSRAPEQRADHRPMLSDLRESGSIEQDADLVMFLYRDEYYNKESEDRGVAECIIAKQRNGPTGTVKLAWLGQFSKFGRLDVIHQE</sequence>
<protein>
    <recommendedName>
        <fullName evidence="11 12">Replicative DNA helicase</fullName>
        <ecNumber evidence="11 12">5.6.2.3</ecNumber>
    </recommendedName>
</protein>
<gene>
    <name evidence="14" type="primary">dnaC_2</name>
    <name evidence="14" type="ORF">bsdE14_18440</name>
</gene>
<evidence type="ECO:0000256" key="1">
    <source>
        <dbReference type="ARBA" id="ARBA00008428"/>
    </source>
</evidence>
<dbReference type="Pfam" id="PF03796">
    <property type="entry name" value="DnaB_C"/>
    <property type="match status" value="1"/>
</dbReference>
<proteinExistence type="inferred from homology"/>
<dbReference type="SMART" id="SM00382">
    <property type="entry name" value="AAA"/>
    <property type="match status" value="1"/>
</dbReference>
<keyword evidence="6 12" id="KW-0347">Helicase</keyword>
<dbReference type="Gene3D" id="3.40.50.300">
    <property type="entry name" value="P-loop containing nucleotide triphosphate hydrolases"/>
    <property type="match status" value="1"/>
</dbReference>
<dbReference type="GO" id="GO:0004386">
    <property type="term" value="F:helicase activity"/>
    <property type="evidence" value="ECO:0007669"/>
    <property type="project" value="UniProtKB-KW"/>
</dbReference>
<evidence type="ECO:0000256" key="11">
    <source>
        <dbReference type="NCBIfam" id="TIGR00665"/>
    </source>
</evidence>
<keyword evidence="15" id="KW-1185">Reference proteome</keyword>
<evidence type="ECO:0000256" key="6">
    <source>
        <dbReference type="ARBA" id="ARBA00022806"/>
    </source>
</evidence>
<name>A0ABQ5N5C7_9CLOT</name>
<dbReference type="InterPro" id="IPR036185">
    <property type="entry name" value="DNA_heli_DnaB-like_N_sf"/>
</dbReference>
<dbReference type="InterPro" id="IPR007694">
    <property type="entry name" value="DNA_helicase_DnaB-like_C"/>
</dbReference>
<dbReference type="NCBIfam" id="NF004109">
    <property type="entry name" value="PRK05595.1"/>
    <property type="match status" value="1"/>
</dbReference>
<evidence type="ECO:0000259" key="13">
    <source>
        <dbReference type="PROSITE" id="PS51199"/>
    </source>
</evidence>
<dbReference type="PROSITE" id="PS51199">
    <property type="entry name" value="SF4_HELICASE"/>
    <property type="match status" value="1"/>
</dbReference>
<keyword evidence="8 12" id="KW-0238">DNA-binding</keyword>
<evidence type="ECO:0000313" key="15">
    <source>
        <dbReference type="Proteomes" id="UP001208567"/>
    </source>
</evidence>
<keyword evidence="9" id="KW-0413">Isomerase</keyword>
<comment type="function">
    <text evidence="12">The main replicative DNA helicase, it participates in initiation and elongation during chromosome replication. Travels ahead of the DNA replisome, separating dsDNA into templates for DNA synthesis. A processive ATP-dependent 5'-3' DNA helicase it has DNA-dependent ATPase activity.</text>
</comment>
<feature type="domain" description="SF4 helicase" evidence="13">
    <location>
        <begin position="177"/>
        <end position="444"/>
    </location>
</feature>
<dbReference type="RefSeq" id="WP_264849698.1">
    <property type="nucleotide sequence ID" value="NZ_BRXR01000001.1"/>
</dbReference>
<dbReference type="CDD" id="cd00984">
    <property type="entry name" value="DnaB_C"/>
    <property type="match status" value="1"/>
</dbReference>
<comment type="similarity">
    <text evidence="1 12">Belongs to the helicase family. DnaB subfamily.</text>
</comment>
<dbReference type="InterPro" id="IPR007693">
    <property type="entry name" value="DNA_helicase_DnaB-like_N"/>
</dbReference>
<dbReference type="Pfam" id="PF00772">
    <property type="entry name" value="DnaB"/>
    <property type="match status" value="1"/>
</dbReference>
<comment type="catalytic activity">
    <reaction evidence="10 12">
        <text>ATP + H2O = ADP + phosphate + H(+)</text>
        <dbReference type="Rhea" id="RHEA:13065"/>
        <dbReference type="ChEBI" id="CHEBI:15377"/>
        <dbReference type="ChEBI" id="CHEBI:15378"/>
        <dbReference type="ChEBI" id="CHEBI:30616"/>
        <dbReference type="ChEBI" id="CHEBI:43474"/>
        <dbReference type="ChEBI" id="CHEBI:456216"/>
        <dbReference type="EC" id="5.6.2.3"/>
    </reaction>
</comment>
<evidence type="ECO:0000256" key="2">
    <source>
        <dbReference type="ARBA" id="ARBA00022515"/>
    </source>
</evidence>
<dbReference type="PANTHER" id="PTHR30153:SF2">
    <property type="entry name" value="REPLICATIVE DNA HELICASE"/>
    <property type="match status" value="1"/>
</dbReference>
<evidence type="ECO:0000256" key="9">
    <source>
        <dbReference type="ARBA" id="ARBA00023235"/>
    </source>
</evidence>
<keyword evidence="2 12" id="KW-0639">Primosome</keyword>
<comment type="caution">
    <text evidence="14">The sequence shown here is derived from an EMBL/GenBank/DDBJ whole genome shotgun (WGS) entry which is preliminary data.</text>
</comment>
<dbReference type="NCBIfam" id="TIGR00665">
    <property type="entry name" value="DnaB"/>
    <property type="match status" value="1"/>
</dbReference>
<dbReference type="SUPFAM" id="SSF48024">
    <property type="entry name" value="N-terminal domain of DnaB helicase"/>
    <property type="match status" value="1"/>
</dbReference>
<keyword evidence="3 12" id="KW-0235">DNA replication</keyword>
<evidence type="ECO:0000256" key="4">
    <source>
        <dbReference type="ARBA" id="ARBA00022741"/>
    </source>
</evidence>
<evidence type="ECO:0000256" key="5">
    <source>
        <dbReference type="ARBA" id="ARBA00022801"/>
    </source>
</evidence>
<dbReference type="InterPro" id="IPR003593">
    <property type="entry name" value="AAA+_ATPase"/>
</dbReference>
<evidence type="ECO:0000256" key="7">
    <source>
        <dbReference type="ARBA" id="ARBA00022840"/>
    </source>
</evidence>
<evidence type="ECO:0000256" key="3">
    <source>
        <dbReference type="ARBA" id="ARBA00022705"/>
    </source>
</evidence>
<dbReference type="EC" id="5.6.2.3" evidence="11 12"/>
<evidence type="ECO:0000256" key="12">
    <source>
        <dbReference type="RuleBase" id="RU362085"/>
    </source>
</evidence>
<keyword evidence="5 12" id="KW-0378">Hydrolase</keyword>
<accession>A0ABQ5N5C7</accession>
<dbReference type="InterPro" id="IPR007692">
    <property type="entry name" value="DNA_helicase_DnaB"/>
</dbReference>
<reference evidence="14 15" key="1">
    <citation type="journal article" date="2024" name="Int. J. Syst. Evol. Microbiol.">
        <title>Clostridium omnivorum sp. nov., isolated from anoxic soil under the treatment of reductive soil disinfestation.</title>
        <authorList>
            <person name="Ueki A."/>
            <person name="Tonouchi A."/>
            <person name="Kaku N."/>
            <person name="Honma S."/>
            <person name="Ueki K."/>
        </authorList>
    </citation>
    <scope>NUCLEOTIDE SEQUENCE [LARGE SCALE GENOMIC DNA]</scope>
    <source>
        <strain evidence="14 15">E14</strain>
    </source>
</reference>
<keyword evidence="7 12" id="KW-0067">ATP-binding</keyword>
<evidence type="ECO:0000256" key="8">
    <source>
        <dbReference type="ARBA" id="ARBA00023125"/>
    </source>
</evidence>
<evidence type="ECO:0000313" key="14">
    <source>
        <dbReference type="EMBL" id="GLC30434.1"/>
    </source>
</evidence>
<keyword evidence="4 12" id="KW-0547">Nucleotide-binding</keyword>
<organism evidence="14 15">
    <name type="scientific">Clostridium omnivorum</name>
    <dbReference type="NCBI Taxonomy" id="1604902"/>
    <lineage>
        <taxon>Bacteria</taxon>
        <taxon>Bacillati</taxon>
        <taxon>Bacillota</taxon>
        <taxon>Clostridia</taxon>
        <taxon>Eubacteriales</taxon>
        <taxon>Clostridiaceae</taxon>
        <taxon>Clostridium</taxon>
    </lineage>
</organism>
<dbReference type="Proteomes" id="UP001208567">
    <property type="component" value="Unassembled WGS sequence"/>
</dbReference>
<dbReference type="NCBIfam" id="NF004384">
    <property type="entry name" value="PRK05748.1"/>
    <property type="match status" value="1"/>
</dbReference>
<dbReference type="Gene3D" id="1.10.860.10">
    <property type="entry name" value="DNAb Helicase, Chain A"/>
    <property type="match status" value="1"/>
</dbReference>
<dbReference type="InterPro" id="IPR027417">
    <property type="entry name" value="P-loop_NTPase"/>
</dbReference>